<gene>
    <name evidence="2" type="ORF">LTR25_008985</name>
</gene>
<dbReference type="GO" id="GO:0000445">
    <property type="term" value="C:THO complex part of transcription export complex"/>
    <property type="evidence" value="ECO:0007669"/>
    <property type="project" value="TreeGrafter"/>
</dbReference>
<feature type="compositionally biased region" description="Basic and acidic residues" evidence="1">
    <location>
        <begin position="595"/>
        <end position="630"/>
    </location>
</feature>
<dbReference type="AlphaFoldDB" id="A0AAV9PYM5"/>
<dbReference type="EMBL" id="JAXLQG010000019">
    <property type="protein sequence ID" value="KAK5530407.1"/>
    <property type="molecule type" value="Genomic_DNA"/>
</dbReference>
<evidence type="ECO:0000313" key="3">
    <source>
        <dbReference type="Proteomes" id="UP001345827"/>
    </source>
</evidence>
<feature type="region of interest" description="Disordered" evidence="1">
    <location>
        <begin position="321"/>
        <end position="354"/>
    </location>
</feature>
<dbReference type="InterPro" id="IPR021861">
    <property type="entry name" value="THO_THOC1"/>
</dbReference>
<keyword evidence="3" id="KW-1185">Reference proteome</keyword>
<name>A0AAV9PYM5_9PEZI</name>
<protein>
    <submittedName>
        <fullName evidence="2">Uncharacterized protein</fullName>
    </submittedName>
</protein>
<feature type="region of interest" description="Disordered" evidence="1">
    <location>
        <begin position="595"/>
        <end position="736"/>
    </location>
</feature>
<feature type="region of interest" description="Disordered" evidence="1">
    <location>
        <begin position="208"/>
        <end position="277"/>
    </location>
</feature>
<dbReference type="Proteomes" id="UP001345827">
    <property type="component" value="Unassembled WGS sequence"/>
</dbReference>
<evidence type="ECO:0000256" key="1">
    <source>
        <dbReference type="SAM" id="MobiDB-lite"/>
    </source>
</evidence>
<feature type="compositionally biased region" description="Low complexity" evidence="1">
    <location>
        <begin position="321"/>
        <end position="331"/>
    </location>
</feature>
<dbReference type="PANTHER" id="PTHR13265">
    <property type="entry name" value="THO COMPLEX SUBUNIT 1"/>
    <property type="match status" value="1"/>
</dbReference>
<dbReference type="GO" id="GO:0006406">
    <property type="term" value="P:mRNA export from nucleus"/>
    <property type="evidence" value="ECO:0007669"/>
    <property type="project" value="TreeGrafter"/>
</dbReference>
<accession>A0AAV9PYM5</accession>
<feature type="compositionally biased region" description="Basic and acidic residues" evidence="1">
    <location>
        <begin position="717"/>
        <end position="730"/>
    </location>
</feature>
<reference evidence="2 3" key="1">
    <citation type="submission" date="2023-06" db="EMBL/GenBank/DDBJ databases">
        <title>Black Yeasts Isolated from many extreme environments.</title>
        <authorList>
            <person name="Coleine C."/>
            <person name="Stajich J.E."/>
            <person name="Selbmann L."/>
        </authorList>
    </citation>
    <scope>NUCLEOTIDE SEQUENCE [LARGE SCALE GENOMIC DNA]</scope>
    <source>
        <strain evidence="2 3">CCFEE 5887</strain>
    </source>
</reference>
<feature type="compositionally biased region" description="Basic and acidic residues" evidence="1">
    <location>
        <begin position="641"/>
        <end position="671"/>
    </location>
</feature>
<dbReference type="PANTHER" id="PTHR13265:SF0">
    <property type="entry name" value="HPR1"/>
    <property type="match status" value="1"/>
</dbReference>
<organism evidence="2 3">
    <name type="scientific">Vermiconidia calcicola</name>
    <dbReference type="NCBI Taxonomy" id="1690605"/>
    <lineage>
        <taxon>Eukaryota</taxon>
        <taxon>Fungi</taxon>
        <taxon>Dikarya</taxon>
        <taxon>Ascomycota</taxon>
        <taxon>Pezizomycotina</taxon>
        <taxon>Dothideomycetes</taxon>
        <taxon>Dothideomycetidae</taxon>
        <taxon>Mycosphaerellales</taxon>
        <taxon>Extremaceae</taxon>
        <taxon>Vermiconidia</taxon>
    </lineage>
</organism>
<proteinExistence type="predicted"/>
<comment type="caution">
    <text evidence="2">The sequence shown here is derived from an EMBL/GenBank/DDBJ whole genome shotgun (WGS) entry which is preliminary data.</text>
</comment>
<feature type="compositionally biased region" description="Polar residues" evidence="1">
    <location>
        <begin position="226"/>
        <end position="246"/>
    </location>
</feature>
<feature type="compositionally biased region" description="Basic and acidic residues" evidence="1">
    <location>
        <begin position="212"/>
        <end position="224"/>
    </location>
</feature>
<dbReference type="Pfam" id="PF11957">
    <property type="entry name" value="efThoc1"/>
    <property type="match status" value="1"/>
</dbReference>
<feature type="compositionally biased region" description="Basic and acidic residues" evidence="1">
    <location>
        <begin position="263"/>
        <end position="275"/>
    </location>
</feature>
<evidence type="ECO:0000313" key="2">
    <source>
        <dbReference type="EMBL" id="KAK5530407.1"/>
    </source>
</evidence>
<sequence>MSATEVPAVALYKPCIESHVQQLTSSREESDTDSPVLETDCAELLNEIRSIRSQHASKENLQLHNAALETVFRDFFIDVIAKIDISEPAFSQVWVLLDTATILSDSELCDPGLAFWLVEELLDSQTIDGCRKVFDYLESRRERITARHFKQKSLVVLRCCNELLRRLSRAEDTVFCGRVFIFLFQSFPLGDKSSVNLRGEFHVENVTTFDPAPKKSDDAIKPMELDSQTPPQGSTSGAQTPVSSLQDAEKTTTRNTPAPSKSIKLEPEEKARPPPDLDTLYPKFWSLQTLFSSPTRIFDPANMPTFKDAISSTLSVFKSVSQSSAPSTTSPDVKRGLKRKRTLAEPDSPTATSTFNPKYLTNRDLFDLEIHDIAFRRHILVQALIMLDFLLSLAPAAKSKFEGLTNKSVLYPYTLSDEDTKWAQSTRSSIAAYLQQGNGNEGKFYYRMVDTVLSRDKNWVRWKAENCPPISRESVTAQAYLQARDTLTKIANNARSPLPNPPGAADLAFLSRIEPLEALKQPSLRYKVPTLEEYYKEIERVDLDMDFAVTDEEKGELEERKAGNLWRALRASKNRFVMCEKVQYGGDMKALVQDDKAEAEGDGEKQADAEIDVKETANGEDVKAEGKEETNLDESGTVNGEENKERTERAEQSQEDDGTKGENHAQEREESTQEQSAAQMEEPSKAEAEEGNVQPDPQPIEDTKDTEMVDADPTALIEEKTGEDTTERDPAGGQVE</sequence>